<dbReference type="PANTHER" id="PTHR38825:SF2">
    <property type="entry name" value="LYSINE TRANSPORTER LYSE"/>
    <property type="match status" value="1"/>
</dbReference>
<evidence type="ECO:0000256" key="2">
    <source>
        <dbReference type="ARBA" id="ARBA00022475"/>
    </source>
</evidence>
<reference evidence="7 8" key="1">
    <citation type="journal article" date="2019" name="Int. J. Syst. Evol. Microbiol.">
        <title>The Global Catalogue of Microorganisms (GCM) 10K type strain sequencing project: providing services to taxonomists for standard genome sequencing and annotation.</title>
        <authorList>
            <consortium name="The Broad Institute Genomics Platform"/>
            <consortium name="The Broad Institute Genome Sequencing Center for Infectious Disease"/>
            <person name="Wu L."/>
            <person name="Ma J."/>
        </authorList>
    </citation>
    <scope>NUCLEOTIDE SEQUENCE [LARGE SCALE GENOMIC DNA]</scope>
    <source>
        <strain evidence="7 8">CGMCC 1.12859</strain>
    </source>
</reference>
<feature type="transmembrane region" description="Helical" evidence="6">
    <location>
        <begin position="181"/>
        <end position="202"/>
    </location>
</feature>
<keyword evidence="3 6" id="KW-0812">Transmembrane</keyword>
<evidence type="ECO:0000256" key="3">
    <source>
        <dbReference type="ARBA" id="ARBA00022692"/>
    </source>
</evidence>
<keyword evidence="5 6" id="KW-0472">Membrane</keyword>
<feature type="transmembrane region" description="Helical" evidence="6">
    <location>
        <begin position="43"/>
        <end position="66"/>
    </location>
</feature>
<dbReference type="EMBL" id="JBHUCZ010000001">
    <property type="protein sequence ID" value="MFD1566702.1"/>
    <property type="molecule type" value="Genomic_DNA"/>
</dbReference>
<dbReference type="AlphaFoldDB" id="A0ABD6BQ57"/>
<keyword evidence="8" id="KW-1185">Reference proteome</keyword>
<comment type="subcellular location">
    <subcellularLocation>
        <location evidence="1">Cell membrane</location>
        <topology evidence="1">Multi-pass membrane protein</topology>
    </subcellularLocation>
</comment>
<sequence length="239" mass="24167">MIEVVPTLFAGAVFGLALAAPPGPMNAVIAEESVLRGWLAGIKAGLGAGLADFVFFLLALAGVVGIVDRSPTLKGVLFGVGGLLMLYFAYDAATSVRASFAPESVDAAEGGASGVDAVDHGTSTGFRRAFALALTNPYQILFWLTVGVGLLDPGTLDVLAVLPGVGDALAGVFVVETGSVALIVGLFGGIGLWLACFPAALVRAGRRIESFAPAVAAVSALVLGGFGVAYLFEAWRVLA</sequence>
<evidence type="ECO:0000313" key="8">
    <source>
        <dbReference type="Proteomes" id="UP001597139"/>
    </source>
</evidence>
<dbReference type="GO" id="GO:0005886">
    <property type="term" value="C:plasma membrane"/>
    <property type="evidence" value="ECO:0007669"/>
    <property type="project" value="UniProtKB-SubCell"/>
</dbReference>
<evidence type="ECO:0000256" key="4">
    <source>
        <dbReference type="ARBA" id="ARBA00022989"/>
    </source>
</evidence>
<accession>A0ABD6BQ57</accession>
<dbReference type="PANTHER" id="PTHR38825">
    <property type="entry name" value="LYSINE EXPORTER PROTEIN (LYSE/YGGA)"/>
    <property type="match status" value="1"/>
</dbReference>
<organism evidence="7 8">
    <name type="scientific">Halolamina litorea</name>
    <dbReference type="NCBI Taxonomy" id="1515593"/>
    <lineage>
        <taxon>Archaea</taxon>
        <taxon>Methanobacteriati</taxon>
        <taxon>Methanobacteriota</taxon>
        <taxon>Stenosarchaea group</taxon>
        <taxon>Halobacteria</taxon>
        <taxon>Halobacteriales</taxon>
        <taxon>Haloferacaceae</taxon>
    </lineage>
</organism>
<feature type="transmembrane region" description="Helical" evidence="6">
    <location>
        <begin position="158"/>
        <end position="175"/>
    </location>
</feature>
<feature type="transmembrane region" description="Helical" evidence="6">
    <location>
        <begin position="129"/>
        <end position="151"/>
    </location>
</feature>
<evidence type="ECO:0000256" key="6">
    <source>
        <dbReference type="SAM" id="Phobius"/>
    </source>
</evidence>
<dbReference type="Proteomes" id="UP001597139">
    <property type="component" value="Unassembled WGS sequence"/>
</dbReference>
<feature type="transmembrane region" description="Helical" evidence="6">
    <location>
        <begin position="214"/>
        <end position="232"/>
    </location>
</feature>
<dbReference type="InterPro" id="IPR001123">
    <property type="entry name" value="LeuE-type"/>
</dbReference>
<proteinExistence type="predicted"/>
<keyword evidence="2" id="KW-1003">Cell membrane</keyword>
<dbReference type="RefSeq" id="WP_345781114.1">
    <property type="nucleotide sequence ID" value="NZ_JANHGR010000001.1"/>
</dbReference>
<comment type="caution">
    <text evidence="7">The sequence shown here is derived from an EMBL/GenBank/DDBJ whole genome shotgun (WGS) entry which is preliminary data.</text>
</comment>
<evidence type="ECO:0000313" key="7">
    <source>
        <dbReference type="EMBL" id="MFD1566702.1"/>
    </source>
</evidence>
<feature type="transmembrane region" description="Helical" evidence="6">
    <location>
        <begin position="73"/>
        <end position="90"/>
    </location>
</feature>
<evidence type="ECO:0000256" key="5">
    <source>
        <dbReference type="ARBA" id="ARBA00023136"/>
    </source>
</evidence>
<protein>
    <submittedName>
        <fullName evidence="7">LysE family translocator</fullName>
    </submittedName>
</protein>
<keyword evidence="4 6" id="KW-1133">Transmembrane helix</keyword>
<name>A0ABD6BQ57_9EURY</name>
<dbReference type="Pfam" id="PF01810">
    <property type="entry name" value="LysE"/>
    <property type="match status" value="1"/>
</dbReference>
<gene>
    <name evidence="7" type="ORF">ACFSAU_04290</name>
</gene>
<evidence type="ECO:0000256" key="1">
    <source>
        <dbReference type="ARBA" id="ARBA00004651"/>
    </source>
</evidence>